<evidence type="ECO:0000256" key="1">
    <source>
        <dbReference type="SAM" id="MobiDB-lite"/>
    </source>
</evidence>
<keyword evidence="3" id="KW-1185">Reference proteome</keyword>
<feature type="region of interest" description="Disordered" evidence="1">
    <location>
        <begin position="1"/>
        <end position="84"/>
    </location>
</feature>
<organism evidence="2 3">
    <name type="scientific">Macrosiphum euphorbiae</name>
    <name type="common">potato aphid</name>
    <dbReference type="NCBI Taxonomy" id="13131"/>
    <lineage>
        <taxon>Eukaryota</taxon>
        <taxon>Metazoa</taxon>
        <taxon>Ecdysozoa</taxon>
        <taxon>Arthropoda</taxon>
        <taxon>Hexapoda</taxon>
        <taxon>Insecta</taxon>
        <taxon>Pterygota</taxon>
        <taxon>Neoptera</taxon>
        <taxon>Paraneoptera</taxon>
        <taxon>Hemiptera</taxon>
        <taxon>Sternorrhyncha</taxon>
        <taxon>Aphidomorpha</taxon>
        <taxon>Aphidoidea</taxon>
        <taxon>Aphididae</taxon>
        <taxon>Macrosiphini</taxon>
        <taxon>Macrosiphum</taxon>
    </lineage>
</organism>
<protein>
    <submittedName>
        <fullName evidence="2">Uncharacterized protein</fullName>
    </submittedName>
</protein>
<dbReference type="AlphaFoldDB" id="A0AAV0WPL5"/>
<evidence type="ECO:0000313" key="3">
    <source>
        <dbReference type="Proteomes" id="UP001160148"/>
    </source>
</evidence>
<feature type="compositionally biased region" description="Polar residues" evidence="1">
    <location>
        <begin position="50"/>
        <end position="71"/>
    </location>
</feature>
<evidence type="ECO:0000313" key="2">
    <source>
        <dbReference type="EMBL" id="CAI6357768.1"/>
    </source>
</evidence>
<comment type="caution">
    <text evidence="2">The sequence shown here is derived from an EMBL/GenBank/DDBJ whole genome shotgun (WGS) entry which is preliminary data.</text>
</comment>
<reference evidence="2 3" key="1">
    <citation type="submission" date="2023-01" db="EMBL/GenBank/DDBJ databases">
        <authorList>
            <person name="Whitehead M."/>
        </authorList>
    </citation>
    <scope>NUCLEOTIDE SEQUENCE [LARGE SCALE GENOMIC DNA]</scope>
</reference>
<dbReference type="EMBL" id="CARXXK010000002">
    <property type="protein sequence ID" value="CAI6357768.1"/>
    <property type="molecule type" value="Genomic_DNA"/>
</dbReference>
<accession>A0AAV0WPL5</accession>
<gene>
    <name evidence="2" type="ORF">MEUPH1_LOCUS13360</name>
</gene>
<name>A0AAV0WPL5_9HEMI</name>
<proteinExistence type="predicted"/>
<sequence>MPSSLPAAAVTCRHKRVRSSDDGSSIRTQERRPYSSKGIGTARPAAVITARSSQPSPTLYNDVTAASSSRPSAGRISPKFPRISMTTRRKPYAIAVQLSNLQQ</sequence>
<dbReference type="Proteomes" id="UP001160148">
    <property type="component" value="Unassembled WGS sequence"/>
</dbReference>